<feature type="region of interest" description="Disordered" evidence="3">
    <location>
        <begin position="1"/>
        <end position="24"/>
    </location>
</feature>
<sequence length="201" mass="21185">MSTSVQEQSVPPAPESAANTSRSRRAFSLPGSIARRLTGLSNTKLRVLITAVAVLTVTAVATGAVLVVQLHNQDRARTASAEATAAAREKIPAVLSYEFGSLDDEFSSATTNLTGPFRDDFAELARTVIVPAARADSIVTKAEVVESSVVDATSDKVTVLMFLNQNTTSTKLQAPRLDGSRVTVEMTPIAGDWLISGITPV</sequence>
<feature type="transmembrane region" description="Helical" evidence="4">
    <location>
        <begin position="47"/>
        <end position="68"/>
    </location>
</feature>
<evidence type="ECO:0008006" key="7">
    <source>
        <dbReference type="Google" id="ProtNLM"/>
    </source>
</evidence>
<keyword evidence="2 4" id="KW-0472">Membrane</keyword>
<dbReference type="GO" id="GO:0016020">
    <property type="term" value="C:membrane"/>
    <property type="evidence" value="ECO:0007669"/>
    <property type="project" value="UniProtKB-SubCell"/>
</dbReference>
<dbReference type="PANTHER" id="PTHR37042:SF4">
    <property type="entry name" value="OUTER MEMBRANE PROTEIN RV1973"/>
    <property type="match status" value="1"/>
</dbReference>
<evidence type="ECO:0000313" key="5">
    <source>
        <dbReference type="EMBL" id="ABG94550.1"/>
    </source>
</evidence>
<dbReference type="OrthoDB" id="5196392at2"/>
<dbReference type="EMBL" id="CP000431">
    <property type="protein sequence ID" value="ABG94550.1"/>
    <property type="molecule type" value="Genomic_DNA"/>
</dbReference>
<dbReference type="eggNOG" id="COG0484">
    <property type="taxonomic scope" value="Bacteria"/>
</dbReference>
<gene>
    <name evidence="5" type="ordered locus">RHA1_ro02745</name>
</gene>
<protein>
    <recommendedName>
        <fullName evidence="7">Mce-associated membrane protein</fullName>
    </recommendedName>
</protein>
<reference evidence="6" key="1">
    <citation type="journal article" date="2006" name="Proc. Natl. Acad. Sci. U.S.A.">
        <title>The complete genome of Rhodococcus sp. RHA1 provides insights into a catabolic powerhouse.</title>
        <authorList>
            <person name="McLeod M.P."/>
            <person name="Warren R.L."/>
            <person name="Hsiao W.W.L."/>
            <person name="Araki N."/>
            <person name="Myhre M."/>
            <person name="Fernandes C."/>
            <person name="Miyazawa D."/>
            <person name="Wong W."/>
            <person name="Lillquist A.L."/>
            <person name="Wang D."/>
            <person name="Dosanjh M."/>
            <person name="Hara H."/>
            <person name="Petrescu A."/>
            <person name="Morin R.D."/>
            <person name="Yang G."/>
            <person name="Stott J.M."/>
            <person name="Schein J.E."/>
            <person name="Shin H."/>
            <person name="Smailus D."/>
            <person name="Siddiqui A.S."/>
            <person name="Marra M.A."/>
            <person name="Jones S.J.M."/>
            <person name="Holt R."/>
            <person name="Brinkman F.S.L."/>
            <person name="Miyauchi K."/>
            <person name="Fukuda M."/>
            <person name="Davies J.E."/>
            <person name="Mohn W.W."/>
            <person name="Eltis L.D."/>
        </authorList>
    </citation>
    <scope>NUCLEOTIDE SEQUENCE [LARGE SCALE GENOMIC DNA]</scope>
    <source>
        <strain evidence="6">RHA1</strain>
    </source>
</reference>
<comment type="subcellular location">
    <subcellularLocation>
        <location evidence="1">Membrane</location>
    </subcellularLocation>
</comment>
<dbReference type="RefSeq" id="WP_011595445.1">
    <property type="nucleotide sequence ID" value="NC_008268.1"/>
</dbReference>
<keyword evidence="4" id="KW-1133">Transmembrane helix</keyword>
<dbReference type="AlphaFoldDB" id="Q0SD36"/>
<dbReference type="Proteomes" id="UP000008710">
    <property type="component" value="Chromosome"/>
</dbReference>
<evidence type="ECO:0000256" key="3">
    <source>
        <dbReference type="SAM" id="MobiDB-lite"/>
    </source>
</evidence>
<evidence type="ECO:0000313" key="6">
    <source>
        <dbReference type="Proteomes" id="UP000008710"/>
    </source>
</evidence>
<evidence type="ECO:0000256" key="1">
    <source>
        <dbReference type="ARBA" id="ARBA00004370"/>
    </source>
</evidence>
<organism evidence="5 6">
    <name type="scientific">Rhodococcus jostii (strain RHA1)</name>
    <dbReference type="NCBI Taxonomy" id="101510"/>
    <lineage>
        <taxon>Bacteria</taxon>
        <taxon>Bacillati</taxon>
        <taxon>Actinomycetota</taxon>
        <taxon>Actinomycetes</taxon>
        <taxon>Mycobacteriales</taxon>
        <taxon>Nocardiaceae</taxon>
        <taxon>Rhodococcus</taxon>
    </lineage>
</organism>
<accession>Q0SD36</accession>
<keyword evidence="4" id="KW-0812">Transmembrane</keyword>
<proteinExistence type="predicted"/>
<dbReference type="KEGG" id="rha:RHA1_ro02745"/>
<evidence type="ECO:0000256" key="2">
    <source>
        <dbReference type="ARBA" id="ARBA00023136"/>
    </source>
</evidence>
<dbReference type="HOGENOM" id="CLU_072301_3_2_11"/>
<evidence type="ECO:0000256" key="4">
    <source>
        <dbReference type="SAM" id="Phobius"/>
    </source>
</evidence>
<name>Q0SD36_RHOJR</name>
<dbReference type="PANTHER" id="PTHR37042">
    <property type="entry name" value="OUTER MEMBRANE PROTEIN RV1973"/>
    <property type="match status" value="1"/>
</dbReference>